<sequence>ILGYNLKAFMKVCDFGDASRGSLSSYTCIVMAIYYLQRTQPPFFHFCRLK</sequence>
<gene>
    <name evidence="1" type="ORF">FKW44_021740</name>
</gene>
<dbReference type="SUPFAM" id="SSF81631">
    <property type="entry name" value="PAP/OAS1 substrate-binding domain"/>
    <property type="match status" value="1"/>
</dbReference>
<dbReference type="EMBL" id="CP045905">
    <property type="protein sequence ID" value="QQP36592.1"/>
    <property type="molecule type" value="Genomic_DNA"/>
</dbReference>
<protein>
    <submittedName>
        <fullName evidence="1">Uncharacterized protein</fullName>
    </submittedName>
</protein>
<reference evidence="2" key="1">
    <citation type="submission" date="2021-01" db="EMBL/GenBank/DDBJ databases">
        <title>Caligus Genome Assembly.</title>
        <authorList>
            <person name="Gallardo-Escarate C."/>
        </authorList>
    </citation>
    <scope>NUCLEOTIDE SEQUENCE [LARGE SCALE GENOMIC DNA]</scope>
</reference>
<keyword evidence="2" id="KW-1185">Reference proteome</keyword>
<dbReference type="AlphaFoldDB" id="A0A7T8GRQ8"/>
<feature type="non-terminal residue" evidence="1">
    <location>
        <position position="1"/>
    </location>
</feature>
<name>A0A7T8GRQ8_CALRO</name>
<dbReference type="Proteomes" id="UP000595437">
    <property type="component" value="Chromosome 16"/>
</dbReference>
<evidence type="ECO:0000313" key="1">
    <source>
        <dbReference type="EMBL" id="QQP36592.1"/>
    </source>
</evidence>
<accession>A0A7T8GRQ8</accession>
<proteinExistence type="predicted"/>
<evidence type="ECO:0000313" key="2">
    <source>
        <dbReference type="Proteomes" id="UP000595437"/>
    </source>
</evidence>
<dbReference type="OrthoDB" id="407432at2759"/>
<dbReference type="Gene3D" id="1.10.1410.10">
    <property type="match status" value="1"/>
</dbReference>
<organism evidence="1 2">
    <name type="scientific">Caligus rogercresseyi</name>
    <name type="common">Sea louse</name>
    <dbReference type="NCBI Taxonomy" id="217165"/>
    <lineage>
        <taxon>Eukaryota</taxon>
        <taxon>Metazoa</taxon>
        <taxon>Ecdysozoa</taxon>
        <taxon>Arthropoda</taxon>
        <taxon>Crustacea</taxon>
        <taxon>Multicrustacea</taxon>
        <taxon>Hexanauplia</taxon>
        <taxon>Copepoda</taxon>
        <taxon>Siphonostomatoida</taxon>
        <taxon>Caligidae</taxon>
        <taxon>Caligus</taxon>
    </lineage>
</organism>